<dbReference type="AlphaFoldDB" id="A0A6G9ATP9"/>
<evidence type="ECO:0000313" key="2">
    <source>
        <dbReference type="Proteomes" id="UP000501802"/>
    </source>
</evidence>
<gene>
    <name evidence="1" type="ORF">G8759_24995</name>
</gene>
<evidence type="ECO:0000313" key="1">
    <source>
        <dbReference type="EMBL" id="QIP15655.1"/>
    </source>
</evidence>
<dbReference type="EMBL" id="CP050063">
    <property type="protein sequence ID" value="QIP15655.1"/>
    <property type="molecule type" value="Genomic_DNA"/>
</dbReference>
<proteinExistence type="predicted"/>
<dbReference type="Proteomes" id="UP000501802">
    <property type="component" value="Chromosome"/>
</dbReference>
<protein>
    <submittedName>
        <fullName evidence="1">Uncharacterized protein</fullName>
    </submittedName>
</protein>
<dbReference type="RefSeq" id="WP_167214285.1">
    <property type="nucleotide sequence ID" value="NZ_CP050063.1"/>
</dbReference>
<keyword evidence="2" id="KW-1185">Reference proteome</keyword>
<dbReference type="KEGG" id="spib:G8759_24995"/>
<accession>A0A6G9ATP9</accession>
<reference evidence="1 2" key="1">
    <citation type="submission" date="2020-03" db="EMBL/GenBank/DDBJ databases">
        <authorList>
            <person name="Kim M.K."/>
        </authorList>
    </citation>
    <scope>NUCLEOTIDE SEQUENCE [LARGE SCALE GENOMIC DNA]</scope>
    <source>
        <strain evidence="1 2">BT328</strain>
    </source>
</reference>
<sequence>MASYKISHGFRLWLQNLLLKIPVSVHQVKSIRFPLQFGSPITYTQDTFFYWIWKWKWKWDSTTQVWTISHLKAYCPQCKNGLDKYETSYKTVLLCPNCTDSNMLFDHDREQANEIQEHILLKASQQFDLTAMAKLPMLMVRRH</sequence>
<name>A0A6G9ATP9_9BACT</name>
<organism evidence="1 2">
    <name type="scientific">Spirosoma aureum</name>
    <dbReference type="NCBI Taxonomy" id="2692134"/>
    <lineage>
        <taxon>Bacteria</taxon>
        <taxon>Pseudomonadati</taxon>
        <taxon>Bacteroidota</taxon>
        <taxon>Cytophagia</taxon>
        <taxon>Cytophagales</taxon>
        <taxon>Cytophagaceae</taxon>
        <taxon>Spirosoma</taxon>
    </lineage>
</organism>